<evidence type="ECO:0000256" key="1">
    <source>
        <dbReference type="PROSITE-ProRule" id="PRU00103"/>
    </source>
</evidence>
<gene>
    <name evidence="4" type="ORF">GcM1_249175b</name>
</gene>
<dbReference type="Proteomes" id="UP000285326">
    <property type="component" value="Unassembled WGS sequence"/>
</dbReference>
<organism evidence="4 5">
    <name type="scientific">Golovinomyces cichoracearum</name>
    <dbReference type="NCBI Taxonomy" id="62708"/>
    <lineage>
        <taxon>Eukaryota</taxon>
        <taxon>Fungi</taxon>
        <taxon>Dikarya</taxon>
        <taxon>Ascomycota</taxon>
        <taxon>Pezizomycotina</taxon>
        <taxon>Leotiomycetes</taxon>
        <taxon>Erysiphales</taxon>
        <taxon>Erysiphaceae</taxon>
        <taxon>Golovinomyces</taxon>
    </lineage>
</organism>
<accession>A0A420IC38</accession>
<feature type="domain" description="U3 small nucleolar RNA-associated protein 20" evidence="3">
    <location>
        <begin position="1713"/>
        <end position="1931"/>
    </location>
</feature>
<dbReference type="PANTHER" id="PTHR17695:SF11">
    <property type="entry name" value="SMALL SUBUNIT PROCESSOME COMPONENT 20 HOMOLOG"/>
    <property type="match status" value="1"/>
</dbReference>
<comment type="caution">
    <text evidence="4">The sequence shown here is derived from an EMBL/GenBank/DDBJ whole genome shotgun (WGS) entry which is preliminary data.</text>
</comment>
<dbReference type="InterPro" id="IPR046523">
    <property type="entry name" value="UTP20_dom"/>
</dbReference>
<feature type="domain" description="U3 small nucleolar RNA-associated protein 20 N-terminal" evidence="2">
    <location>
        <begin position="910"/>
        <end position="1509"/>
    </location>
</feature>
<evidence type="ECO:0000313" key="5">
    <source>
        <dbReference type="Proteomes" id="UP000285326"/>
    </source>
</evidence>
<dbReference type="InterPro" id="IPR021133">
    <property type="entry name" value="HEAT_type_2"/>
</dbReference>
<dbReference type="InterPro" id="IPR052575">
    <property type="entry name" value="SSU_processome_comp_20"/>
</dbReference>
<dbReference type="EMBL" id="MCBS01024939">
    <property type="protein sequence ID" value="RKF72092.1"/>
    <property type="molecule type" value="Genomic_DNA"/>
</dbReference>
<dbReference type="PANTHER" id="PTHR17695">
    <property type="entry name" value="SMALL SUBUNIT PROCESSOME COMPONENT 20 HOMOLOG"/>
    <property type="match status" value="1"/>
</dbReference>
<dbReference type="PROSITE" id="PS50077">
    <property type="entry name" value="HEAT_REPEAT"/>
    <property type="match status" value="1"/>
</dbReference>
<dbReference type="Pfam" id="PF20416">
    <property type="entry name" value="UTP20"/>
    <property type="match status" value="1"/>
</dbReference>
<dbReference type="GO" id="GO:0032040">
    <property type="term" value="C:small-subunit processome"/>
    <property type="evidence" value="ECO:0007669"/>
    <property type="project" value="TreeGrafter"/>
</dbReference>
<evidence type="ECO:0000259" key="2">
    <source>
        <dbReference type="Pfam" id="PF07539"/>
    </source>
</evidence>
<evidence type="ECO:0000313" key="4">
    <source>
        <dbReference type="EMBL" id="RKF72092.1"/>
    </source>
</evidence>
<evidence type="ECO:0000259" key="3">
    <source>
        <dbReference type="Pfam" id="PF20416"/>
    </source>
</evidence>
<dbReference type="InterPro" id="IPR011989">
    <property type="entry name" value="ARM-like"/>
</dbReference>
<sequence>MPVNNSGKIIKHRKVKGGTLHKKNHRWESFSVKVSKLNSLDPIRRVRRYDIEAEDLSSSTSYLRAGLEKWAELNMSKCFTAFYQEMIPMCDSLPQILHYEEKIMKTFVIYFEKQETESLEPLLELMTEFAHDLGYLFEKHYSKALEIIISIVGKPQDVEIIDWCFSSLTFIFKYLSKLLIPDLRPTYDLMAPLLGKNRQRPHIARFAAESLSFLVRKSGTPAHREKALELIVNHVKNDFLRLKDTKEFTLYSHGLMTLFAEAIKGQGLSIHTSGPEIFQSMIKALNNSDLEQDEVSHWEDVIRGVLISTLHHTNSDSFESILKVIIELANQNKGNDSTLDAQNLRLALLSSQMIAICSGVRKGSRIKSWVEPMKAISEILQSVSRSFKIIDDEKLNSDIWNTLILSCGIIIQYASIETMACHIPFIMDTLMKAPFARFFLAFCSYLSDTDPERFQKKLLTYFRFVTAQWSETINEDALSILLPKISAAGVLSRLFNKDGFLLPPSWQDEIIGKFEQLQNFISPEQASPPACGRSLENFRENHLPKLNALLDVLECTVVNSSTNSKIAEILLQNLKHTMISSQPLAPKEAYFFMGKGLSAFLRMNKILGKIDSTLKPFLHSVASRYIRLPVFLSSLLDYEISLKVLGNKSSGCSISTIESEQDGSLIISLIHNLSTSSHHLRLLSLRLLEQMIGESSCSNSQSLSIMIMVEETPLDLQTSRSVSTLLRKLGTLYSGIDSNHWLKDAIPAFCFGMLTVKYSQIWEDACRTLKTIADSKTGVEAVSKLIISWLGIKSVKWEDCKNSVESRISLGLTDFECSNFNKLTQLGKVAESIVLNPGDTIKKKFIDDHEPVLPQPPNARSQALRVLATAPAIGEKYSRQIVPLFLSWSCKISLSSDHLEEDKEFVPSDWSRKDQKSLLEVFSNFSDSKSLYKSEDVHSALLKLLENGDIEIQRFALKAIFTWKHPSIKPYEQNLLNLLDEARFREELGYIGTGQALITAEHRPTLVPVLIRILYGRSMSRKSGRQGIDARRRAIFRSLDTEDLGEFIDISLGNLSNLQIIKEDKLQEASLKKIDLSSRKLVGLAHMIESVLKELGTNIIYFVGKLSNAVMYCLIYSSRQLRDDLDKDDKLNEANSMQISLLKDIRQIGMKCLTLLFSNTPEFDWSPYINTLDKEILSPRLRNLPDETAQGISVMLRLFSVWSSNSRFISFLGNNDQIITKITECLLPQYTKDEVKIFVLSIIKNLANNACKDAEIDSAQPLPIINLLYSNMDTFLNTIWSVLRNHQDLSKELLESCIETTSELAPFVNTTTQGTNLVKISVLLLDQPARRVSPKTKSGLLCILEHLIPLHDLHDDPDLEENLYYTISSLFSYFKDKSSRELLSRVLNAYSKKDPVLSDIASICVDLNSYKEGRLDEPDYDRRLKAFNRISQQREICYTACQWNPILNNMLYYIKHDGEFGLLCSNSSDGICQLISAAGETTEESEKAAFKNMFSKILLPAIFSGVRETSEIVRREFVRVMAKIVYVFPDWPEVSDMYCLLAGDDEVEASFFENIFAPGKGKQSSALCQLSCTAEKGKIGSKNISQFFIPLLEHYIFNRSEVTNANSLTSEAIGTLGTLSASLRWAQYRATLRRFIGYIEHKPEFEKQIIRLLGKMIDPLASASSSLEEPQTDGFTHLNSRSELMSTLPEKEKLIEDLSSYFLPPLTKYLHNKDESTVSLRAPIAIIIVKLIKILPEELVNQKLPPVLTDICHILRSKAQESRDMARETLSKIAVLLGPSCFGFILKELRGALFRGSQLHVLSYTMHSLLVETTPKYAPGDLDYCISSIANIVMDDVFGATGQEKDAEDYTSKLKEVKSSKSHDSMELIAKTVSIPYLKDLVQPIYALLKEKLTIRILRKIDELFVRISNGLMKNPATGSRDILIFCYQIIQDVYKGGKSLKKKRDDYRSKRYLIQKGAKKSGERGSTTIHTYKMVRFALDILRLVLKKHDNLRTPANLADFIPILGDAVVGAEEELRIAAFKLLTSIMKVHPKTCHDTKDLYRVAVGEALKSISTNSSIVSDISQASLKFISGILRDRQDIPVKETAIDNILMRVKEEMTQPDRCHVIFNFLRVILDCKIQTAVLYDTLDYVGTVMVTNDDKETRNLSRGAYFQFLRDYPQMKSRWSKQLTFIVANLNYDREGGRLSILEVIHLLLSKSAQDFVQEVSAATFVPLIFVLANDESEKCRMAAGELLKTIFSKSDSERIRTFLSLLRSWIKKNDNVLVIRLAYQAFSFFYESENSSEIDIPLVSEALLKTLQKAESRDSDWEEIYFALELVPKLIDKFPTIFLSSKQKYIWLSISKCLSYPHLWVKLSASKLTSTYFAHFASSNTENDLKGLPLKDSHGLELASEDIVILVQKTLRLLQLPELTQVLADEAIKNLFFMARIANTNNVKLLPSRLIDEKNNVATDDDLGYDTATSEGEMPGVDKNTLLHLFFGQLSYILRRETVPPRFSALIPKISSLHLLKLLITSFSGDSLTPYLSNILLPLSNITDPNIPTPYSTDDAFRIGYEELKASSEEILEIFRRKIGTQAYSEALLKVREVVKFA</sequence>
<dbReference type="InterPro" id="IPR011430">
    <property type="entry name" value="UTP20_N"/>
</dbReference>
<dbReference type="Pfam" id="PF07539">
    <property type="entry name" value="UTP20_N"/>
    <property type="match status" value="1"/>
</dbReference>
<reference evidence="4 5" key="1">
    <citation type="journal article" date="2018" name="BMC Genomics">
        <title>Comparative genome analyses reveal sequence features reflecting distinct modes of host-adaptation between dicot and monocot powdery mildew.</title>
        <authorList>
            <person name="Wu Y."/>
            <person name="Ma X."/>
            <person name="Pan Z."/>
            <person name="Kale S.D."/>
            <person name="Song Y."/>
            <person name="King H."/>
            <person name="Zhang Q."/>
            <person name="Presley C."/>
            <person name="Deng X."/>
            <person name="Wei C.I."/>
            <person name="Xiao S."/>
        </authorList>
    </citation>
    <scope>NUCLEOTIDE SEQUENCE [LARGE SCALE GENOMIC DNA]</scope>
    <source>
        <strain evidence="4">UMSG1</strain>
    </source>
</reference>
<feature type="repeat" description="HEAT" evidence="1">
    <location>
        <begin position="2213"/>
        <end position="2251"/>
    </location>
</feature>
<proteinExistence type="predicted"/>
<dbReference type="InterPro" id="IPR016024">
    <property type="entry name" value="ARM-type_fold"/>
</dbReference>
<protein>
    <submittedName>
        <fullName evidence="4">U3 small nucleolar RNA-associated protein 20</fullName>
    </submittedName>
</protein>
<dbReference type="Gene3D" id="1.25.10.10">
    <property type="entry name" value="Leucine-rich Repeat Variant"/>
    <property type="match status" value="3"/>
</dbReference>
<dbReference type="GO" id="GO:0030686">
    <property type="term" value="C:90S preribosome"/>
    <property type="evidence" value="ECO:0007669"/>
    <property type="project" value="TreeGrafter"/>
</dbReference>
<name>A0A420IC38_9PEZI</name>
<dbReference type="SUPFAM" id="SSF48371">
    <property type="entry name" value="ARM repeat"/>
    <property type="match status" value="3"/>
</dbReference>